<name>A0ABM0GZL4_SACKO</name>
<comment type="catalytic activity">
    <reaction evidence="2">
        <text>a (2S)-2-hydroxycarboxylate + O2 = a 2-oxocarboxylate + H2O2</text>
        <dbReference type="Rhea" id="RHEA:16789"/>
        <dbReference type="ChEBI" id="CHEBI:15379"/>
        <dbReference type="ChEBI" id="CHEBI:16240"/>
        <dbReference type="ChEBI" id="CHEBI:35179"/>
        <dbReference type="ChEBI" id="CHEBI:58123"/>
        <dbReference type="EC" id="1.1.3.15"/>
    </reaction>
    <physiologicalReaction direction="left-to-right" evidence="2">
        <dbReference type="Rhea" id="RHEA:16790"/>
    </physiologicalReaction>
</comment>
<dbReference type="Proteomes" id="UP000694865">
    <property type="component" value="Unplaced"/>
</dbReference>
<comment type="cofactor">
    <cofactor evidence="1">
        <name>FMN</name>
        <dbReference type="ChEBI" id="CHEBI:58210"/>
    </cofactor>
</comment>
<evidence type="ECO:0000256" key="2">
    <source>
        <dbReference type="ARBA" id="ARBA00029325"/>
    </source>
</evidence>
<keyword evidence="4" id="KW-0175">Coiled coil</keyword>
<evidence type="ECO:0000259" key="6">
    <source>
        <dbReference type="PROSITE" id="PS50017"/>
    </source>
</evidence>
<evidence type="ECO:0000313" key="11">
    <source>
        <dbReference type="RefSeq" id="XP_002740919.1"/>
    </source>
</evidence>
<evidence type="ECO:0000256" key="1">
    <source>
        <dbReference type="ARBA" id="ARBA00001917"/>
    </source>
</evidence>
<feature type="domain" description="TIR" evidence="7">
    <location>
        <begin position="1205"/>
        <end position="1338"/>
    </location>
</feature>
<dbReference type="Pfam" id="PF13676">
    <property type="entry name" value="TIR_2"/>
    <property type="match status" value="2"/>
</dbReference>
<evidence type="ECO:0000259" key="7">
    <source>
        <dbReference type="PROSITE" id="PS50104"/>
    </source>
</evidence>
<dbReference type="InterPro" id="IPR016024">
    <property type="entry name" value="ARM-type_fold"/>
</dbReference>
<feature type="compositionally biased region" description="Pro residues" evidence="5">
    <location>
        <begin position="1597"/>
        <end position="1608"/>
    </location>
</feature>
<comment type="catalytic activity">
    <reaction evidence="3">
        <text>2-hydroxyoctanoate + O2 = 2-oxooctanoate + H2O2</text>
        <dbReference type="Rhea" id="RHEA:67940"/>
        <dbReference type="ChEBI" id="CHEBI:15379"/>
        <dbReference type="ChEBI" id="CHEBI:16240"/>
        <dbReference type="ChEBI" id="CHEBI:133514"/>
        <dbReference type="ChEBI" id="CHEBI:176689"/>
    </reaction>
    <physiologicalReaction direction="left-to-right" evidence="3">
        <dbReference type="Rhea" id="RHEA:67941"/>
    </physiologicalReaction>
</comment>
<dbReference type="Gene3D" id="3.30.70.1820">
    <property type="entry name" value="L1 transposable element, RRM domain"/>
    <property type="match status" value="1"/>
</dbReference>
<proteinExistence type="predicted"/>
<evidence type="ECO:0000256" key="5">
    <source>
        <dbReference type="SAM" id="MobiDB-lite"/>
    </source>
</evidence>
<dbReference type="InterPro" id="IPR000727">
    <property type="entry name" value="T_SNARE_dom"/>
</dbReference>
<dbReference type="PANTHER" id="PTHR47508">
    <property type="entry name" value="SAM DOMAIN-CONTAINING PROTEIN-RELATED"/>
    <property type="match status" value="1"/>
</dbReference>
<dbReference type="Gene3D" id="3.40.50.10140">
    <property type="entry name" value="Toll/interleukin-1 receptor homology (TIR) domain"/>
    <property type="match status" value="2"/>
</dbReference>
<dbReference type="Gene3D" id="1.25.10.10">
    <property type="entry name" value="Leucine-rich Repeat Variant"/>
    <property type="match status" value="1"/>
</dbReference>
<feature type="compositionally biased region" description="Polar residues" evidence="5">
    <location>
        <begin position="1551"/>
        <end position="1560"/>
    </location>
</feature>
<accession>A0ABM0GZL4</accession>
<dbReference type="PROSITE" id="PS00557">
    <property type="entry name" value="FMN_HYDROXY_ACID_DH_1"/>
    <property type="match status" value="1"/>
</dbReference>
<feature type="domain" description="Death" evidence="6">
    <location>
        <begin position="1124"/>
        <end position="1189"/>
    </location>
</feature>
<gene>
    <name evidence="11" type="primary">LOC100370439</name>
</gene>
<dbReference type="InterPro" id="IPR008259">
    <property type="entry name" value="FMN_hydac_DH_AS"/>
</dbReference>
<protein>
    <submittedName>
        <fullName evidence="11">Uncharacterized protein LOC100370439</fullName>
    </submittedName>
</protein>
<feature type="domain" description="FMN hydroxy acid dehydrogenase" evidence="9">
    <location>
        <begin position="1"/>
        <end position="164"/>
    </location>
</feature>
<dbReference type="Pfam" id="PF00531">
    <property type="entry name" value="Death"/>
    <property type="match status" value="1"/>
</dbReference>
<dbReference type="InterPro" id="IPR037396">
    <property type="entry name" value="FMN_HAD"/>
</dbReference>
<dbReference type="PROSITE" id="PS50104">
    <property type="entry name" value="TIR"/>
    <property type="match status" value="1"/>
</dbReference>
<dbReference type="PROSITE" id="PS50017">
    <property type="entry name" value="DEATH_DOMAIN"/>
    <property type="match status" value="1"/>
</dbReference>
<dbReference type="InterPro" id="IPR011029">
    <property type="entry name" value="DEATH-like_dom_sf"/>
</dbReference>
<evidence type="ECO:0000313" key="10">
    <source>
        <dbReference type="Proteomes" id="UP000694865"/>
    </source>
</evidence>
<dbReference type="InterPro" id="IPR035897">
    <property type="entry name" value="Toll_tir_struct_dom_sf"/>
</dbReference>
<dbReference type="Gene3D" id="1.10.533.10">
    <property type="entry name" value="Death Domain, Fas"/>
    <property type="match status" value="1"/>
</dbReference>
<dbReference type="SUPFAM" id="SSF51395">
    <property type="entry name" value="FMN-linked oxidoreductases"/>
    <property type="match status" value="1"/>
</dbReference>
<feature type="region of interest" description="Disordered" evidence="5">
    <location>
        <begin position="1369"/>
        <end position="1392"/>
    </location>
</feature>
<dbReference type="GeneID" id="100370439"/>
<sequence>MVLSTLSTFPLEDVSRSSPDALKWFQLYVWRYRDITVEMIRRAEQDGFKALVITVDLPCPGKRRGDAMACGNSVPPGVRLVHIPDKYKSTPSKIKAEYGGVGGVLDPSLKWDIIKWMRKITKLPIVLKGILSPEDALLAVKHKVDGIIVSNHGGRQLDTVPATAVQRSAISTLRVYAMNTASQNCDNHVNMARGVPDDELDKYGEKQKEILQKLFERDCPSFADLDDYSFIPTCIKAFETVTLDEAYPQDKDIASRCYSNIRSLLTGLGETSSSNPEQFAECIMQYFFKLYETDKPECFTLCEQIICYGREYIHKNTGDFIAERNDLIVNTLRECKPEDLKKSKTKAYVMNDFVDDVYVKAAKGSKGKYSKQFIDIIMVCMERMTTQHMRVIKDICYESEAVMWKKNVDSANKIISMWMVPIEFPPEVLKTSDKRDHASSYSDVVDKLVDLFENHNILKKVSGNLLDLLEYCIIRDHPIHYSIGGEIVPQIKFQGQDKKVSAVFKAYEELIKKDGYEIDEDCSDQSKMLQYTIDWTTRHVGESNTLHKHKEYLLGIIDFAMTHELDQTGYQKLSVWGEMIRWILHGIFTAGNSKHLDPFIPYLVKLLSCDVEELQDGAGRAFYSVTNAELFAPYINELVDAVVHHDQYMALSPLKGCFSQDEEGVMKRFDDLMEKREDLSGNNSFYLLQLIDEVAKKYPERVMPYKDYFLEGLPDTSFMAYGLMVLSSLSNHEPKEFVEHVDEFVEIADNQPNFIYHIITILANIGMLNEEMAVKITGIFVELLKDGRHTVYLYTILACMKQIAERKYIYLLRENRELIESLRDSAPSINDVIDKIIDVLEGRSLKAVTEQVADVKEDVDELDERVTTTEQNVADLDEKVDNQEQEISDIKEEVTEQGERLDELEEVVDETVEKVEEIDRKTLKTAEDAYCKLRARAHMTRARSEEKDLKMMREITLLRNKCEYLDSRLRCNNVMFFNIAEESEGRQCTAFIERFIANHMGINIKYDVEYAHRVPKYAPVVMNYERPRPVLARLMSNGDKKTILYQAARRLKNNPYKGRHVFVNADYPTDIRMQRNKMMHVVQKMRDDNARCRAFLAFPAITISNAPAWSRDVSKLLNEESDHDWRFLAIRLGYSSEDVRNWATAHDPTMSLLSEWYTMHKSSEATYAVLTSLKELGRNDCVTIIEDALKAADEVIPEAPPDFTHPPPVFISYQWDHQSEVKTLKEHLEMAGYECWMDIGQMGGGDKLYEKIDEGLRGAKIVLSMCSEKYSQSKNCNHEINLASLLNKPIIPLLLEEIDWPPPGPMSVLFSQLLYIKFCPEKEYRKGEKFWSDSTFAELLGQINYHAAPDPEKISDEYKNYVPQVDDTPIVKPKKKQQTETKEDSPHNEENIEDPDVFISYQWGVQPQIKNLYSKLTSLGYTCWLDIMQMGGGDALYGKIDRGIRKAKVIVSSCTPKYALSTNCRREVSLADTLKKPMIPILLESMEWPPEGPMSMPFAQLLYIDFTNNNSQKFDNDKFEELKQQIDGYGVEIHLEIIDNGEEDGEGTEPISESQQSNTPTDDRVSNEPMSDKAVPPASSPLSSEGKEKSNVTSSKSPPPINKQMPPPPKRKDNSGPSTQGKPKAENVDDYSCISLCIKAYEEVTLDGPHHTSDVVKVKTKRKIDKVNEFIRAWITSIDLEESDVKYSIESL</sequence>
<dbReference type="Pfam" id="PF01070">
    <property type="entry name" value="FMN_dh"/>
    <property type="match status" value="1"/>
</dbReference>
<dbReference type="InterPro" id="IPR013785">
    <property type="entry name" value="Aldolase_TIM"/>
</dbReference>
<dbReference type="InterPro" id="IPR000488">
    <property type="entry name" value="Death_dom"/>
</dbReference>
<dbReference type="InterPro" id="IPR011989">
    <property type="entry name" value="ARM-like"/>
</dbReference>
<dbReference type="SUPFAM" id="SSF47986">
    <property type="entry name" value="DEATH domain"/>
    <property type="match status" value="1"/>
</dbReference>
<dbReference type="RefSeq" id="XP_002740919.1">
    <property type="nucleotide sequence ID" value="XM_002740873.1"/>
</dbReference>
<dbReference type="SMART" id="SM00005">
    <property type="entry name" value="DEATH"/>
    <property type="match status" value="1"/>
</dbReference>
<dbReference type="SUPFAM" id="SSF48371">
    <property type="entry name" value="ARM repeat"/>
    <property type="match status" value="1"/>
</dbReference>
<feature type="region of interest" description="Disordered" evidence="5">
    <location>
        <begin position="1542"/>
        <end position="1626"/>
    </location>
</feature>
<dbReference type="PANTHER" id="PTHR47508:SF1">
    <property type="entry name" value="NON-SPECIFIC SERINE_THREONINE PROTEIN KINASE"/>
    <property type="match status" value="1"/>
</dbReference>
<reference evidence="11" key="1">
    <citation type="submission" date="2025-08" db="UniProtKB">
        <authorList>
            <consortium name="RefSeq"/>
        </authorList>
    </citation>
    <scope>IDENTIFICATION</scope>
    <source>
        <tissue evidence="11">Testes</tissue>
    </source>
</reference>
<evidence type="ECO:0000259" key="9">
    <source>
        <dbReference type="PROSITE" id="PS51349"/>
    </source>
</evidence>
<evidence type="ECO:0000256" key="3">
    <source>
        <dbReference type="ARBA" id="ARBA00029327"/>
    </source>
</evidence>
<dbReference type="InterPro" id="IPR000157">
    <property type="entry name" value="TIR_dom"/>
</dbReference>
<feature type="compositionally biased region" description="Basic and acidic residues" evidence="5">
    <location>
        <begin position="1377"/>
        <end position="1390"/>
    </location>
</feature>
<dbReference type="SUPFAM" id="SSF52200">
    <property type="entry name" value="Toll/Interleukin receptor TIR domain"/>
    <property type="match status" value="2"/>
</dbReference>
<evidence type="ECO:0000256" key="4">
    <source>
        <dbReference type="SAM" id="Coils"/>
    </source>
</evidence>
<dbReference type="PROSITE" id="PS50192">
    <property type="entry name" value="T_SNARE"/>
    <property type="match status" value="1"/>
</dbReference>
<keyword evidence="10" id="KW-1185">Reference proteome</keyword>
<evidence type="ECO:0000259" key="8">
    <source>
        <dbReference type="PROSITE" id="PS50192"/>
    </source>
</evidence>
<organism evidence="10 11">
    <name type="scientific">Saccoglossus kowalevskii</name>
    <name type="common">Acorn worm</name>
    <dbReference type="NCBI Taxonomy" id="10224"/>
    <lineage>
        <taxon>Eukaryota</taxon>
        <taxon>Metazoa</taxon>
        <taxon>Hemichordata</taxon>
        <taxon>Enteropneusta</taxon>
        <taxon>Harrimaniidae</taxon>
        <taxon>Saccoglossus</taxon>
    </lineage>
</organism>
<dbReference type="PROSITE" id="PS51349">
    <property type="entry name" value="FMN_HYDROXY_ACID_DH_2"/>
    <property type="match status" value="1"/>
</dbReference>
<feature type="coiled-coil region" evidence="4">
    <location>
        <begin position="845"/>
        <end position="921"/>
    </location>
</feature>
<dbReference type="InterPro" id="IPR000262">
    <property type="entry name" value="FMN-dep_DH"/>
</dbReference>
<dbReference type="Gene3D" id="3.20.20.70">
    <property type="entry name" value="Aldolase class I"/>
    <property type="match status" value="1"/>
</dbReference>
<feature type="non-terminal residue" evidence="11">
    <location>
        <position position="1692"/>
    </location>
</feature>
<feature type="domain" description="T-SNARE coiled-coil homology" evidence="8">
    <location>
        <begin position="889"/>
        <end position="925"/>
    </location>
</feature>